<name>A0A845QDC3_9HYPH</name>
<organism evidence="14 15">
    <name type="scientific">Pyruvatibacter mobilis</name>
    <dbReference type="NCBI Taxonomy" id="1712261"/>
    <lineage>
        <taxon>Bacteria</taxon>
        <taxon>Pseudomonadati</taxon>
        <taxon>Pseudomonadota</taxon>
        <taxon>Alphaproteobacteria</taxon>
        <taxon>Hyphomicrobiales</taxon>
        <taxon>Parvibaculaceae</taxon>
        <taxon>Pyruvatibacter</taxon>
    </lineage>
</organism>
<dbReference type="InterPro" id="IPR036895">
    <property type="entry name" value="Uracil-DNA_glycosylase-like_sf"/>
</dbReference>
<keyword evidence="15" id="KW-1185">Reference proteome</keyword>
<dbReference type="GO" id="GO:0006281">
    <property type="term" value="P:DNA repair"/>
    <property type="evidence" value="ECO:0007669"/>
    <property type="project" value="UniProtKB-KW"/>
</dbReference>
<evidence type="ECO:0000256" key="11">
    <source>
        <dbReference type="ARBA" id="ARBA00023204"/>
    </source>
</evidence>
<protein>
    <recommendedName>
        <fullName evidence="4">Type-4 uracil-DNA glycosylase</fullName>
        <ecNumber evidence="3">3.2.2.27</ecNumber>
    </recommendedName>
</protein>
<evidence type="ECO:0000256" key="1">
    <source>
        <dbReference type="ARBA" id="ARBA00001400"/>
    </source>
</evidence>
<evidence type="ECO:0000259" key="13">
    <source>
        <dbReference type="SMART" id="SM00986"/>
    </source>
</evidence>
<dbReference type="SMART" id="SM00986">
    <property type="entry name" value="UDG"/>
    <property type="match status" value="1"/>
</dbReference>
<evidence type="ECO:0000256" key="2">
    <source>
        <dbReference type="ARBA" id="ARBA00006521"/>
    </source>
</evidence>
<dbReference type="SUPFAM" id="SSF52141">
    <property type="entry name" value="Uracil-DNA glycosylase-like"/>
    <property type="match status" value="1"/>
</dbReference>
<dbReference type="Proteomes" id="UP000470384">
    <property type="component" value="Unassembled WGS sequence"/>
</dbReference>
<dbReference type="GO" id="GO:0004844">
    <property type="term" value="F:uracil DNA N-glycosylase activity"/>
    <property type="evidence" value="ECO:0007669"/>
    <property type="project" value="UniProtKB-EC"/>
</dbReference>
<feature type="region of interest" description="Disordered" evidence="12">
    <location>
        <begin position="1"/>
        <end position="22"/>
    </location>
</feature>
<feature type="compositionally biased region" description="Low complexity" evidence="12">
    <location>
        <begin position="12"/>
        <end position="22"/>
    </location>
</feature>
<accession>A0A845QDC3</accession>
<dbReference type="NCBIfam" id="TIGR00758">
    <property type="entry name" value="UDG_fam4"/>
    <property type="match status" value="1"/>
</dbReference>
<dbReference type="OrthoDB" id="5290748at2"/>
<dbReference type="GO" id="GO:0051539">
    <property type="term" value="F:4 iron, 4 sulfur cluster binding"/>
    <property type="evidence" value="ECO:0007669"/>
    <property type="project" value="UniProtKB-KW"/>
</dbReference>
<sequence>MTDLSTHGPGGEAAPDAAGTDPALEHAALADLLRWFSEAGADEALGDEPIDRLAHVPEPEPAPSFQPQAASGGKPPLPQASPPAAFGAPAGEVADDKAIISEARSLAAAASSLEELKAALDGFTGCPLKATAKNLVFADGNSQAKIMLVGEAPGRDEDIRGLPFVGRSGQLLDRMLATIGLSRETVYIANVLPWRPPGNRTPTPAEVAMCLPFILRHIELVAPEIIVCVGGVSAKELFGITTGITRLRGQWRDFDSATLGSAGSHKAPALAMLHPAYLLRQPAQKRLAWRDLLSLKARIAELGLAV</sequence>
<keyword evidence="8" id="KW-0378">Hydrolase</keyword>
<keyword evidence="9" id="KW-0408">Iron</keyword>
<reference evidence="14 15" key="1">
    <citation type="journal article" date="2016" name="Int. J. Syst. Evol. Microbiol.">
        <title>Pyruvatibacter mobilis gen. nov., sp. nov., a marine bacterium from the culture broth of Picochlorum sp. 122.</title>
        <authorList>
            <person name="Wang G."/>
            <person name="Tang M."/>
            <person name="Wu H."/>
            <person name="Dai S."/>
            <person name="Li T."/>
            <person name="Chen C."/>
            <person name="He H."/>
            <person name="Fan J."/>
            <person name="Xiang W."/>
            <person name="Li X."/>
        </authorList>
    </citation>
    <scope>NUCLEOTIDE SEQUENCE [LARGE SCALE GENOMIC DNA]</scope>
    <source>
        <strain evidence="14 15">GYP-11</strain>
    </source>
</reference>
<dbReference type="GeneID" id="300655365"/>
<keyword evidence="7" id="KW-0227">DNA damage</keyword>
<comment type="similarity">
    <text evidence="2">Belongs to the uracil-DNA glycosylase (UDG) superfamily. Type 4 (UDGa) family.</text>
</comment>
<dbReference type="InterPro" id="IPR051536">
    <property type="entry name" value="UDG_Type-4/5"/>
</dbReference>
<evidence type="ECO:0000256" key="4">
    <source>
        <dbReference type="ARBA" id="ARBA00019403"/>
    </source>
</evidence>
<dbReference type="Pfam" id="PF03167">
    <property type="entry name" value="UDG"/>
    <property type="match status" value="1"/>
</dbReference>
<dbReference type="EC" id="3.2.2.27" evidence="3"/>
<dbReference type="RefSeq" id="WP_160588286.1">
    <property type="nucleotide sequence ID" value="NZ_BMHN01000001.1"/>
</dbReference>
<comment type="catalytic activity">
    <reaction evidence="1">
        <text>Hydrolyzes single-stranded DNA or mismatched double-stranded DNA and polynucleotides, releasing free uracil.</text>
        <dbReference type="EC" id="3.2.2.27"/>
    </reaction>
</comment>
<keyword evidence="10" id="KW-0411">Iron-sulfur</keyword>
<evidence type="ECO:0000313" key="15">
    <source>
        <dbReference type="Proteomes" id="UP000470384"/>
    </source>
</evidence>
<evidence type="ECO:0000256" key="9">
    <source>
        <dbReference type="ARBA" id="ARBA00023004"/>
    </source>
</evidence>
<evidence type="ECO:0000256" key="6">
    <source>
        <dbReference type="ARBA" id="ARBA00022723"/>
    </source>
</evidence>
<evidence type="ECO:0000256" key="3">
    <source>
        <dbReference type="ARBA" id="ARBA00012030"/>
    </source>
</evidence>
<dbReference type="PANTHER" id="PTHR33693:SF1">
    <property type="entry name" value="TYPE-4 URACIL-DNA GLYCOSYLASE"/>
    <property type="match status" value="1"/>
</dbReference>
<dbReference type="AlphaFoldDB" id="A0A845QDC3"/>
<dbReference type="SMART" id="SM00987">
    <property type="entry name" value="UreE_C"/>
    <property type="match status" value="1"/>
</dbReference>
<gene>
    <name evidence="14" type="ORF">GTQ45_10780</name>
</gene>
<keyword evidence="6" id="KW-0479">Metal-binding</keyword>
<feature type="domain" description="Uracil-DNA glycosylase-like" evidence="13">
    <location>
        <begin position="137"/>
        <end position="293"/>
    </location>
</feature>
<dbReference type="CDD" id="cd10030">
    <property type="entry name" value="UDG-F4_TTUDGA_SPO1dp_like"/>
    <property type="match status" value="1"/>
</dbReference>
<evidence type="ECO:0000256" key="5">
    <source>
        <dbReference type="ARBA" id="ARBA00022485"/>
    </source>
</evidence>
<proteinExistence type="inferred from homology"/>
<dbReference type="InterPro" id="IPR005122">
    <property type="entry name" value="Uracil-DNA_glycosylase-like"/>
</dbReference>
<evidence type="ECO:0000313" key="14">
    <source>
        <dbReference type="EMBL" id="NBG96216.1"/>
    </source>
</evidence>
<evidence type="ECO:0000256" key="12">
    <source>
        <dbReference type="SAM" id="MobiDB-lite"/>
    </source>
</evidence>
<dbReference type="PANTHER" id="PTHR33693">
    <property type="entry name" value="TYPE-5 URACIL-DNA GLYCOSYLASE"/>
    <property type="match status" value="1"/>
</dbReference>
<keyword evidence="11" id="KW-0234">DNA repair</keyword>
<dbReference type="InterPro" id="IPR005273">
    <property type="entry name" value="Ura-DNA_glyco_family4"/>
</dbReference>
<keyword evidence="5" id="KW-0004">4Fe-4S</keyword>
<comment type="caution">
    <text evidence="14">The sequence shown here is derived from an EMBL/GenBank/DDBJ whole genome shotgun (WGS) entry which is preliminary data.</text>
</comment>
<evidence type="ECO:0000256" key="7">
    <source>
        <dbReference type="ARBA" id="ARBA00022763"/>
    </source>
</evidence>
<feature type="region of interest" description="Disordered" evidence="12">
    <location>
        <begin position="44"/>
        <end position="89"/>
    </location>
</feature>
<dbReference type="EMBL" id="WXYQ01000007">
    <property type="protein sequence ID" value="NBG96216.1"/>
    <property type="molecule type" value="Genomic_DNA"/>
</dbReference>
<evidence type="ECO:0000256" key="8">
    <source>
        <dbReference type="ARBA" id="ARBA00022801"/>
    </source>
</evidence>
<dbReference type="Gene3D" id="3.40.470.10">
    <property type="entry name" value="Uracil-DNA glycosylase-like domain"/>
    <property type="match status" value="1"/>
</dbReference>
<evidence type="ECO:0000256" key="10">
    <source>
        <dbReference type="ARBA" id="ARBA00023014"/>
    </source>
</evidence>
<feature type="compositionally biased region" description="Basic and acidic residues" evidence="12">
    <location>
        <begin position="49"/>
        <end position="58"/>
    </location>
</feature>
<dbReference type="GO" id="GO:0046872">
    <property type="term" value="F:metal ion binding"/>
    <property type="evidence" value="ECO:0007669"/>
    <property type="project" value="UniProtKB-KW"/>
</dbReference>